<keyword evidence="2" id="KW-1185">Reference proteome</keyword>
<dbReference type="EMBL" id="CAJGYM010000023">
    <property type="protein sequence ID" value="CAD6191741.1"/>
    <property type="molecule type" value="Genomic_DNA"/>
</dbReference>
<dbReference type="Proteomes" id="UP000835052">
    <property type="component" value="Unassembled WGS sequence"/>
</dbReference>
<protein>
    <submittedName>
        <fullName evidence="1">Uncharacterized protein</fullName>
    </submittedName>
</protein>
<accession>A0A8S1HAU5</accession>
<organism evidence="1 2">
    <name type="scientific">Caenorhabditis auriculariae</name>
    <dbReference type="NCBI Taxonomy" id="2777116"/>
    <lineage>
        <taxon>Eukaryota</taxon>
        <taxon>Metazoa</taxon>
        <taxon>Ecdysozoa</taxon>
        <taxon>Nematoda</taxon>
        <taxon>Chromadorea</taxon>
        <taxon>Rhabditida</taxon>
        <taxon>Rhabditina</taxon>
        <taxon>Rhabditomorpha</taxon>
        <taxon>Rhabditoidea</taxon>
        <taxon>Rhabditidae</taxon>
        <taxon>Peloderinae</taxon>
        <taxon>Caenorhabditis</taxon>
    </lineage>
</organism>
<evidence type="ECO:0000313" key="1">
    <source>
        <dbReference type="EMBL" id="CAD6191741.1"/>
    </source>
</evidence>
<comment type="caution">
    <text evidence="1">The sequence shown here is derived from an EMBL/GenBank/DDBJ whole genome shotgun (WGS) entry which is preliminary data.</text>
</comment>
<dbReference type="AlphaFoldDB" id="A0A8S1HAU5"/>
<reference evidence="1" key="1">
    <citation type="submission" date="2020-10" db="EMBL/GenBank/DDBJ databases">
        <authorList>
            <person name="Kikuchi T."/>
        </authorList>
    </citation>
    <scope>NUCLEOTIDE SEQUENCE</scope>
    <source>
        <strain evidence="1">NKZ352</strain>
    </source>
</reference>
<evidence type="ECO:0000313" key="2">
    <source>
        <dbReference type="Proteomes" id="UP000835052"/>
    </source>
</evidence>
<sequence>MDSDSLQTVDNMEELGLYSTYSEPASETNVTFSDLLSRYTLSPSEANVTMADIFNQLSSREACNEHYGLEDLEPTTAIGTPQPLSSYSPLPSETAISFEDLRAEASPPLSTAEFGCYSIYSNPSTETVFCEIDNDHQQTQQRDESSLNGEIEEEQTFEMTVCKEVVNVVDSNECLRRLPDFQPIPIIFNKHHYLVPAEKRKLPSSSDVSSTATALDAFWRLTQSTKTHRPVTGCRSFSFIQVVFSNKFLGICMFFVGDEFCEFS</sequence>
<name>A0A8S1HAU5_9PELO</name>
<gene>
    <name evidence="1" type="ORF">CAUJ_LOCUS7660</name>
</gene>
<proteinExistence type="predicted"/>